<keyword evidence="4 10" id="KW-0479">Metal-binding</keyword>
<evidence type="ECO:0000313" key="13">
    <source>
        <dbReference type="Proteomes" id="UP000095038"/>
    </source>
</evidence>
<dbReference type="FunCoup" id="A0A1D2VJW7">
    <property type="interactions" value="47"/>
</dbReference>
<proteinExistence type="inferred from homology"/>
<dbReference type="Pfam" id="PF01265">
    <property type="entry name" value="Cyto_heme_lyase"/>
    <property type="match status" value="1"/>
</dbReference>
<dbReference type="GO" id="GO:0004408">
    <property type="term" value="F:holocytochrome-c synthase activity"/>
    <property type="evidence" value="ECO:0007669"/>
    <property type="project" value="UniProtKB-EC"/>
</dbReference>
<evidence type="ECO:0000256" key="10">
    <source>
        <dbReference type="RuleBase" id="RU363130"/>
    </source>
</evidence>
<keyword evidence="6 10" id="KW-0408">Iron</keyword>
<protein>
    <recommendedName>
        <fullName evidence="10">Holocytochrome c-type synthase</fullName>
        <ecNumber evidence="10">4.4.1.17</ecNumber>
    </recommendedName>
</protein>
<keyword evidence="7 10" id="KW-0496">Mitochondrion</keyword>
<evidence type="ECO:0000256" key="4">
    <source>
        <dbReference type="ARBA" id="ARBA00022723"/>
    </source>
</evidence>
<dbReference type="PROSITE" id="PS00822">
    <property type="entry name" value="CYTO_HEME_LYASE_2"/>
    <property type="match status" value="1"/>
</dbReference>
<keyword evidence="13" id="KW-1185">Reference proteome</keyword>
<dbReference type="GeneID" id="30966026"/>
<evidence type="ECO:0000256" key="5">
    <source>
        <dbReference type="ARBA" id="ARBA00022792"/>
    </source>
</evidence>
<evidence type="ECO:0000256" key="9">
    <source>
        <dbReference type="ARBA" id="ARBA00023239"/>
    </source>
</evidence>
<evidence type="ECO:0000313" key="12">
    <source>
        <dbReference type="EMBL" id="ODV61902.1"/>
    </source>
</evidence>
<name>A0A1D2VJW7_9ASCO</name>
<dbReference type="InParanoid" id="A0A1D2VJW7"/>
<keyword evidence="3 10" id="KW-0349">Heme</keyword>
<dbReference type="GO" id="GO:0005758">
    <property type="term" value="C:mitochondrial intermembrane space"/>
    <property type="evidence" value="ECO:0007669"/>
    <property type="project" value="EnsemblFungi"/>
</dbReference>
<reference evidence="13" key="1">
    <citation type="submission" date="2016-05" db="EMBL/GenBank/DDBJ databases">
        <title>Comparative genomics of biotechnologically important yeasts.</title>
        <authorList>
            <consortium name="DOE Joint Genome Institute"/>
            <person name="Riley R."/>
            <person name="Haridas S."/>
            <person name="Wolfe K.H."/>
            <person name="Lopes M.R."/>
            <person name="Hittinger C.T."/>
            <person name="Goker M."/>
            <person name="Salamov A."/>
            <person name="Wisecaver J."/>
            <person name="Long T.M."/>
            <person name="Aerts A.L."/>
            <person name="Barry K."/>
            <person name="Choi C."/>
            <person name="Clum A."/>
            <person name="Coughlan A.Y."/>
            <person name="Deshpande S."/>
            <person name="Douglass A.P."/>
            <person name="Hanson S.J."/>
            <person name="Klenk H.-P."/>
            <person name="Labutti K."/>
            <person name="Lapidus A."/>
            <person name="Lindquist E."/>
            <person name="Lipzen A."/>
            <person name="Meier-Kolthoff J.P."/>
            <person name="Ohm R.A."/>
            <person name="Otillar R.P."/>
            <person name="Pangilinan J."/>
            <person name="Peng Y."/>
            <person name="Rokas A."/>
            <person name="Rosa C.A."/>
            <person name="Scheuner C."/>
            <person name="Sibirny A.A."/>
            <person name="Slot J.C."/>
            <person name="Stielow J.B."/>
            <person name="Sun H."/>
            <person name="Kurtzman C.P."/>
            <person name="Blackwell M."/>
            <person name="Grigoriev I.V."/>
            <person name="Jeffries T.W."/>
        </authorList>
    </citation>
    <scope>NUCLEOTIDE SEQUENCE [LARGE SCALE GENOMIC DNA]</scope>
    <source>
        <strain evidence="13">DSM 1968</strain>
    </source>
</reference>
<dbReference type="InterPro" id="IPR000511">
    <property type="entry name" value="Holocyt_c/c1_synthase"/>
</dbReference>
<evidence type="ECO:0000256" key="1">
    <source>
        <dbReference type="ARBA" id="ARBA00004273"/>
    </source>
</evidence>
<dbReference type="STRING" id="1344418.A0A1D2VJW7"/>
<feature type="compositionally biased region" description="Basic and acidic residues" evidence="11">
    <location>
        <begin position="11"/>
        <end position="20"/>
    </location>
</feature>
<evidence type="ECO:0000256" key="3">
    <source>
        <dbReference type="ARBA" id="ARBA00022617"/>
    </source>
</evidence>
<comment type="catalytic activity">
    <reaction evidence="10">
        <text>holo-[cytochrome c] = apo-[cytochrome c] + heme b</text>
        <dbReference type="Rhea" id="RHEA:22648"/>
        <dbReference type="Rhea" id="RHEA-COMP:10725"/>
        <dbReference type="Rhea" id="RHEA-COMP:10726"/>
        <dbReference type="ChEBI" id="CHEBI:29950"/>
        <dbReference type="ChEBI" id="CHEBI:60344"/>
        <dbReference type="ChEBI" id="CHEBI:83739"/>
        <dbReference type="EC" id="4.4.1.17"/>
    </reaction>
</comment>
<accession>A0A1D2VJW7</accession>
<comment type="function">
    <text evidence="10">Lyase that catalyzes the covalent linking of the heme group to the cytochrome C apoprotein to produce the mature functional cytochrome.</text>
</comment>
<keyword evidence="8 10" id="KW-0472">Membrane</keyword>
<dbReference type="GO" id="GO:0005743">
    <property type="term" value="C:mitochondrial inner membrane"/>
    <property type="evidence" value="ECO:0007669"/>
    <property type="project" value="UniProtKB-SubCell"/>
</dbReference>
<keyword evidence="9 10" id="KW-0456">Lyase</keyword>
<evidence type="ECO:0000256" key="7">
    <source>
        <dbReference type="ARBA" id="ARBA00023128"/>
    </source>
</evidence>
<feature type="compositionally biased region" description="Low complexity" evidence="11">
    <location>
        <begin position="23"/>
        <end position="49"/>
    </location>
</feature>
<dbReference type="RefSeq" id="XP_020048209.1">
    <property type="nucleotide sequence ID" value="XM_020192390.1"/>
</dbReference>
<feature type="region of interest" description="Disordered" evidence="11">
    <location>
        <begin position="1"/>
        <end position="57"/>
    </location>
</feature>
<keyword evidence="5 10" id="KW-0999">Mitochondrion inner membrane</keyword>
<dbReference type="Proteomes" id="UP000095038">
    <property type="component" value="Unassembled WGS sequence"/>
</dbReference>
<dbReference type="PANTHER" id="PTHR12743">
    <property type="entry name" value="CYTOCHROME C1 HEME LYASE"/>
    <property type="match status" value="1"/>
</dbReference>
<evidence type="ECO:0000256" key="11">
    <source>
        <dbReference type="SAM" id="MobiDB-lite"/>
    </source>
</evidence>
<comment type="subcellular location">
    <subcellularLocation>
        <location evidence="1 10">Mitochondrion inner membrane</location>
    </subcellularLocation>
</comment>
<dbReference type="OrthoDB" id="4243at2759"/>
<organism evidence="12 13">
    <name type="scientific">Ascoidea rubescens DSM 1968</name>
    <dbReference type="NCBI Taxonomy" id="1344418"/>
    <lineage>
        <taxon>Eukaryota</taxon>
        <taxon>Fungi</taxon>
        <taxon>Dikarya</taxon>
        <taxon>Ascomycota</taxon>
        <taxon>Saccharomycotina</taxon>
        <taxon>Saccharomycetes</taxon>
        <taxon>Ascoideaceae</taxon>
        <taxon>Ascoidea</taxon>
    </lineage>
</organism>
<gene>
    <name evidence="12" type="ORF">ASCRUDRAFT_7367</name>
</gene>
<dbReference type="EMBL" id="KV454478">
    <property type="protein sequence ID" value="ODV61902.1"/>
    <property type="molecule type" value="Genomic_DNA"/>
</dbReference>
<evidence type="ECO:0000256" key="8">
    <source>
        <dbReference type="ARBA" id="ARBA00023136"/>
    </source>
</evidence>
<dbReference type="AlphaFoldDB" id="A0A1D2VJW7"/>
<evidence type="ECO:0000256" key="2">
    <source>
        <dbReference type="ARBA" id="ARBA00007255"/>
    </source>
</evidence>
<dbReference type="PANTHER" id="PTHR12743:SF0">
    <property type="entry name" value="HOLOCYTOCHROME C-TYPE SYNTHASE"/>
    <property type="match status" value="1"/>
</dbReference>
<sequence length="268" mass="30534">MTEEDNQPKCPVDHSTREAWLRNNPGSTFTPPTSNNTTTATANAATVDRNNSDDRKSNSSWLGFGWLYSSNVEDKKSPAKVAENQQCSSDSLVEELMSEISINNNKLAVDRQISSIPRTGANSNWIYPSQKQFYEAMKRKNWDPDSSDMKSIVPIHNLVNEQAWYLIRLWEKDQGGESCGGIELTSFKGNSKKLTPRARWKLIMGYQKPFDRHDWTINRCGKQVDYVIDFYSGKTIPGSDLPSFYLDVRPKLNSFEGFRLRLFKSLGL</sequence>
<dbReference type="EC" id="4.4.1.17" evidence="10"/>
<comment type="similarity">
    <text evidence="2 10">Belongs to the cytochrome c-type heme lyase family.</text>
</comment>
<evidence type="ECO:0000256" key="6">
    <source>
        <dbReference type="ARBA" id="ARBA00023004"/>
    </source>
</evidence>
<dbReference type="GO" id="GO:0046872">
    <property type="term" value="F:metal ion binding"/>
    <property type="evidence" value="ECO:0007669"/>
    <property type="project" value="UniProtKB-KW"/>
</dbReference>